<gene>
    <name evidence="4" type="ORF">HZS81_14820</name>
</gene>
<feature type="region of interest" description="Disordered" evidence="2">
    <location>
        <begin position="1"/>
        <end position="62"/>
    </location>
</feature>
<evidence type="ECO:0000313" key="4">
    <source>
        <dbReference type="EMBL" id="NYS62028.1"/>
    </source>
</evidence>
<name>A0A7Z0LN57_9GAMM</name>
<evidence type="ECO:0000259" key="3">
    <source>
        <dbReference type="Pfam" id="PF05532"/>
    </source>
</evidence>
<dbReference type="InterPro" id="IPR008462">
    <property type="entry name" value="CsbD"/>
</dbReference>
<sequence>MNKDQVESRANEAKGKAKEVAGKATGDKSTEYKGKAEKHGGKAGAVLSDVNGDPKDSKEEKQ</sequence>
<comment type="similarity">
    <text evidence="1">Belongs to the UPF0337 (CsbD) family.</text>
</comment>
<dbReference type="InterPro" id="IPR036629">
    <property type="entry name" value="YjbJ_sf"/>
</dbReference>
<dbReference type="AlphaFoldDB" id="A0A7Z0LN57"/>
<dbReference type="RefSeq" id="WP_179931288.1">
    <property type="nucleotide sequence ID" value="NZ_JACCDF010000014.1"/>
</dbReference>
<comment type="caution">
    <text evidence="4">The sequence shown here is derived from an EMBL/GenBank/DDBJ whole genome shotgun (WGS) entry which is preliminary data.</text>
</comment>
<feature type="domain" description="CsbD-like" evidence="3">
    <location>
        <begin position="4"/>
        <end position="51"/>
    </location>
</feature>
<dbReference type="Proteomes" id="UP000586119">
    <property type="component" value="Unassembled WGS sequence"/>
</dbReference>
<organism evidence="4 5">
    <name type="scientific">Vreelandella salicampi</name>
    <dbReference type="NCBI Taxonomy" id="1449798"/>
    <lineage>
        <taxon>Bacteria</taxon>
        <taxon>Pseudomonadati</taxon>
        <taxon>Pseudomonadota</taxon>
        <taxon>Gammaproteobacteria</taxon>
        <taxon>Oceanospirillales</taxon>
        <taxon>Halomonadaceae</taxon>
        <taxon>Vreelandella</taxon>
    </lineage>
</organism>
<reference evidence="4 5" key="1">
    <citation type="journal article" date="2015" name="Int. J. Syst. Evol. Microbiol.">
        <title>Halomonas salicampi sp. nov., a halotolerant and alkalitolerant bacterium isolated from a saltern soil.</title>
        <authorList>
            <person name="Lee J.C."/>
            <person name="Kim Y.S."/>
            <person name="Yun B.S."/>
            <person name="Whang K.S."/>
        </authorList>
    </citation>
    <scope>NUCLEOTIDE SEQUENCE [LARGE SCALE GENOMIC DNA]</scope>
    <source>
        <strain evidence="4 5">BH103</strain>
    </source>
</reference>
<proteinExistence type="inferred from homology"/>
<protein>
    <submittedName>
        <fullName evidence="4">CsbD family protein</fullName>
    </submittedName>
</protein>
<feature type="compositionally biased region" description="Basic and acidic residues" evidence="2">
    <location>
        <begin position="1"/>
        <end position="40"/>
    </location>
</feature>
<accession>A0A7Z0LN57</accession>
<feature type="compositionally biased region" description="Basic and acidic residues" evidence="2">
    <location>
        <begin position="52"/>
        <end position="62"/>
    </location>
</feature>
<evidence type="ECO:0000313" key="5">
    <source>
        <dbReference type="Proteomes" id="UP000586119"/>
    </source>
</evidence>
<keyword evidence="5" id="KW-1185">Reference proteome</keyword>
<dbReference type="EMBL" id="JACCDF010000014">
    <property type="protein sequence ID" value="NYS62028.1"/>
    <property type="molecule type" value="Genomic_DNA"/>
</dbReference>
<dbReference type="Gene3D" id="1.10.1470.10">
    <property type="entry name" value="YjbJ"/>
    <property type="match status" value="1"/>
</dbReference>
<dbReference type="SUPFAM" id="SSF69047">
    <property type="entry name" value="Hypothetical protein YjbJ"/>
    <property type="match status" value="1"/>
</dbReference>
<evidence type="ECO:0000256" key="1">
    <source>
        <dbReference type="ARBA" id="ARBA00009129"/>
    </source>
</evidence>
<evidence type="ECO:0000256" key="2">
    <source>
        <dbReference type="SAM" id="MobiDB-lite"/>
    </source>
</evidence>
<dbReference type="Pfam" id="PF05532">
    <property type="entry name" value="CsbD"/>
    <property type="match status" value="1"/>
</dbReference>